<reference evidence="1" key="1">
    <citation type="submission" date="2022-01" db="EMBL/GenBank/DDBJ databases">
        <title>Antribacter sp. nov., isolated from Guizhou of China.</title>
        <authorList>
            <person name="Chengliang C."/>
            <person name="Ya Z."/>
        </authorList>
    </citation>
    <scope>NUCLEOTIDE SEQUENCE</scope>
    <source>
        <strain evidence="1">KLBMP 9083</strain>
    </source>
</reference>
<organism evidence="1 2">
    <name type="scientific">Antribacter soli</name>
    <dbReference type="NCBI Taxonomy" id="2910976"/>
    <lineage>
        <taxon>Bacteria</taxon>
        <taxon>Bacillati</taxon>
        <taxon>Actinomycetota</taxon>
        <taxon>Actinomycetes</taxon>
        <taxon>Micrococcales</taxon>
        <taxon>Promicromonosporaceae</taxon>
        <taxon>Antribacter</taxon>
    </lineage>
</organism>
<gene>
    <name evidence="1" type="ORF">L1785_16540</name>
</gene>
<keyword evidence="2" id="KW-1185">Reference proteome</keyword>
<dbReference type="RefSeq" id="WP_236090387.1">
    <property type="nucleotide sequence ID" value="NZ_JAKGSG010000045.1"/>
</dbReference>
<dbReference type="EMBL" id="JAKGSG010000045">
    <property type="protein sequence ID" value="MCF4122588.1"/>
    <property type="molecule type" value="Genomic_DNA"/>
</dbReference>
<name>A0AA41QGB2_9MICO</name>
<dbReference type="Proteomes" id="UP001165405">
    <property type="component" value="Unassembled WGS sequence"/>
</dbReference>
<evidence type="ECO:0000313" key="1">
    <source>
        <dbReference type="EMBL" id="MCF4122588.1"/>
    </source>
</evidence>
<dbReference type="PROSITE" id="PS51257">
    <property type="entry name" value="PROKAR_LIPOPROTEIN"/>
    <property type="match status" value="1"/>
</dbReference>
<comment type="caution">
    <text evidence="1">The sequence shown here is derived from an EMBL/GenBank/DDBJ whole genome shotgun (WGS) entry which is preliminary data.</text>
</comment>
<proteinExistence type="predicted"/>
<dbReference type="SUPFAM" id="SSF48239">
    <property type="entry name" value="Terpenoid cyclases/Protein prenyltransferases"/>
    <property type="match status" value="1"/>
</dbReference>
<dbReference type="InterPro" id="IPR008930">
    <property type="entry name" value="Terpenoid_cyclase/PrenylTrfase"/>
</dbReference>
<dbReference type="AlphaFoldDB" id="A0AA41QGB2"/>
<dbReference type="Gene3D" id="1.50.10.20">
    <property type="match status" value="1"/>
</dbReference>
<sequence length="369" mass="37132">MTRRTGRRPAGRPVRSAPWRDGAAAVLAGLLACGVLLAGCTGDASEDPTPVPSQDPVTAAADAATAWLAGFAAEATARLEAGRSPDGRGIGDHGPTRDVLLALVATGQDAAVGPLAAALAEPAHVDAHLGDGEHLRLGGSTAELAAALTAAGHDPRAVGGLDLVAEVRALVGKDGRVGDRGVHGHTQTAGQAWSVVVLTRAGVPEADAVTGALTDLQCDDGSFPASPDDEQCVGDVEATSLAIVALQTREPSAPEATAARDWLLSQATPTEVDGAELVAWQAADDTGLSVVSTALAVLALTELEPTAAVPGMDIECRTLRPAREWLAAQAVTRGDDAGALAVDQVADPRATAWGAMALSGTRLTTVLDG</sequence>
<evidence type="ECO:0000313" key="2">
    <source>
        <dbReference type="Proteomes" id="UP001165405"/>
    </source>
</evidence>
<protein>
    <submittedName>
        <fullName evidence="1">Uncharacterized protein</fullName>
    </submittedName>
</protein>
<accession>A0AA41QGB2</accession>